<gene>
    <name evidence="7" type="ORF">UFOPK3837_00557</name>
</gene>
<feature type="transmembrane region" description="Helical" evidence="5">
    <location>
        <begin position="159"/>
        <end position="180"/>
    </location>
</feature>
<comment type="subcellular location">
    <subcellularLocation>
        <location evidence="1">Membrane</location>
        <topology evidence="1">Multi-pass membrane protein</topology>
    </subcellularLocation>
</comment>
<keyword evidence="4 5" id="KW-0472">Membrane</keyword>
<dbReference type="AlphaFoldDB" id="A0A6J7KC78"/>
<evidence type="ECO:0000256" key="5">
    <source>
        <dbReference type="SAM" id="Phobius"/>
    </source>
</evidence>
<dbReference type="EMBL" id="CAFBNO010000016">
    <property type="protein sequence ID" value="CAB4952951.1"/>
    <property type="molecule type" value="Genomic_DNA"/>
</dbReference>
<proteinExistence type="predicted"/>
<feature type="transmembrane region" description="Helical" evidence="5">
    <location>
        <begin position="353"/>
        <end position="374"/>
    </location>
</feature>
<dbReference type="PANTHER" id="PTHR42770:SF16">
    <property type="entry name" value="AMINO ACID PERMEASE"/>
    <property type="match status" value="1"/>
</dbReference>
<dbReference type="InterPro" id="IPR004841">
    <property type="entry name" value="AA-permease/SLC12A_dom"/>
</dbReference>
<keyword evidence="3 5" id="KW-1133">Transmembrane helix</keyword>
<feature type="transmembrane region" description="Helical" evidence="5">
    <location>
        <begin position="192"/>
        <end position="220"/>
    </location>
</feature>
<feature type="transmembrane region" description="Helical" evidence="5">
    <location>
        <begin position="132"/>
        <end position="153"/>
    </location>
</feature>
<evidence type="ECO:0000256" key="4">
    <source>
        <dbReference type="ARBA" id="ARBA00023136"/>
    </source>
</evidence>
<feature type="transmembrane region" description="Helical" evidence="5">
    <location>
        <begin position="386"/>
        <end position="410"/>
    </location>
</feature>
<dbReference type="GO" id="GO:0055085">
    <property type="term" value="P:transmembrane transport"/>
    <property type="evidence" value="ECO:0007669"/>
    <property type="project" value="InterPro"/>
</dbReference>
<evidence type="ECO:0000256" key="2">
    <source>
        <dbReference type="ARBA" id="ARBA00022692"/>
    </source>
</evidence>
<feature type="transmembrane region" description="Helical" evidence="5">
    <location>
        <begin position="308"/>
        <end position="333"/>
    </location>
</feature>
<evidence type="ECO:0000256" key="1">
    <source>
        <dbReference type="ARBA" id="ARBA00004141"/>
    </source>
</evidence>
<feature type="transmembrane region" description="Helical" evidence="5">
    <location>
        <begin position="468"/>
        <end position="489"/>
    </location>
</feature>
<protein>
    <submittedName>
        <fullName evidence="7">Unannotated protein</fullName>
    </submittedName>
</protein>
<accession>A0A6J7KC78</accession>
<evidence type="ECO:0000256" key="3">
    <source>
        <dbReference type="ARBA" id="ARBA00022989"/>
    </source>
</evidence>
<dbReference type="PIRSF" id="PIRSF006060">
    <property type="entry name" value="AA_transporter"/>
    <property type="match status" value="1"/>
</dbReference>
<evidence type="ECO:0000313" key="7">
    <source>
        <dbReference type="EMBL" id="CAB4952951.1"/>
    </source>
</evidence>
<name>A0A6J7KC78_9ZZZZ</name>
<reference evidence="7" key="1">
    <citation type="submission" date="2020-05" db="EMBL/GenBank/DDBJ databases">
        <authorList>
            <person name="Chiriac C."/>
            <person name="Salcher M."/>
            <person name="Ghai R."/>
            <person name="Kavagutti S V."/>
        </authorList>
    </citation>
    <scope>NUCLEOTIDE SEQUENCE</scope>
</reference>
<feature type="transmembrane region" description="Helical" evidence="5">
    <location>
        <begin position="20"/>
        <end position="45"/>
    </location>
</feature>
<sequence length="504" mass="51750">MSNSSTDTGLRKGRLGVVGIVFFVVAAAAPLLGMTGAVPVAMLLGNQAGAPGTYLAVGLVLLVFSVGYAAMSSKVTNTGAFFAYVGKGLGKHAGVASAFASLVGYITIQLAIYGFIGGVLSGQMNASLGINLPWYAWAIIAWVLVTALSLLSVDVGAKVLGVLMIAELLTLVITSSAVLMNHGANMNLANSFSPTAIFAGGFGGGAGIAIAFAFASFIGFEATAIYGEESKDPKRVVPRATYWAVSIITVLFAFTAFAMATAMGGNNDGVAGYVVKASTVGTTVLGNPAGVIFGIADDNLGGTWMSTIMGWLVISSCFAGILAFQNAISRYFFALGRGGVLPKSLSKTNKAGAPVNGVILTSIFAIVVIVIFAVAKLDGIANLFTWMSAVTAVAIMFVEILVSVAVVVYLGKDKAVSIWKSTIAPVVAAVALAVGTYMLMSRFNLLGSLAPANVDPTTPEGAWQLTSFGWFLVLLPFIAAAVGLVVSLVNNKNEKSALLEDILS</sequence>
<dbReference type="GO" id="GO:0016020">
    <property type="term" value="C:membrane"/>
    <property type="evidence" value="ECO:0007669"/>
    <property type="project" value="UniProtKB-SubCell"/>
</dbReference>
<dbReference type="InterPro" id="IPR050367">
    <property type="entry name" value="APC_superfamily"/>
</dbReference>
<feature type="transmembrane region" description="Helical" evidence="5">
    <location>
        <begin position="240"/>
        <end position="261"/>
    </location>
</feature>
<feature type="domain" description="Amino acid permease/ SLC12A" evidence="6">
    <location>
        <begin position="49"/>
        <end position="468"/>
    </location>
</feature>
<feature type="transmembrane region" description="Helical" evidence="5">
    <location>
        <begin position="52"/>
        <end position="71"/>
    </location>
</feature>
<organism evidence="7">
    <name type="scientific">freshwater metagenome</name>
    <dbReference type="NCBI Taxonomy" id="449393"/>
    <lineage>
        <taxon>unclassified sequences</taxon>
        <taxon>metagenomes</taxon>
        <taxon>ecological metagenomes</taxon>
    </lineage>
</organism>
<keyword evidence="2 5" id="KW-0812">Transmembrane</keyword>
<dbReference type="PANTHER" id="PTHR42770">
    <property type="entry name" value="AMINO ACID TRANSPORTER-RELATED"/>
    <property type="match status" value="1"/>
</dbReference>
<feature type="transmembrane region" description="Helical" evidence="5">
    <location>
        <begin position="98"/>
        <end position="120"/>
    </location>
</feature>
<dbReference type="Gene3D" id="1.20.1740.10">
    <property type="entry name" value="Amino acid/polyamine transporter I"/>
    <property type="match status" value="1"/>
</dbReference>
<feature type="transmembrane region" description="Helical" evidence="5">
    <location>
        <begin position="422"/>
        <end position="440"/>
    </location>
</feature>
<evidence type="ECO:0000259" key="6">
    <source>
        <dbReference type="Pfam" id="PF00324"/>
    </source>
</evidence>
<dbReference type="Pfam" id="PF00324">
    <property type="entry name" value="AA_permease"/>
    <property type="match status" value="1"/>
</dbReference>